<reference evidence="2 3" key="1">
    <citation type="submission" date="2021-03" db="EMBL/GenBank/DDBJ databases">
        <title>Isolation and description of Capnocytophaga bilenii sp. nov., a novel Capnocytophaga species, isolated from a gingivitis subject.</title>
        <authorList>
            <person name="Antezack A."/>
            <person name="Monnet-Corti V."/>
            <person name="La Scola B."/>
        </authorList>
    </citation>
    <scope>NUCLEOTIDE SEQUENCE [LARGE SCALE GENOMIC DNA]</scope>
    <source>
        <strain evidence="2 3">Marseille-Q4570</strain>
    </source>
</reference>
<comment type="caution">
    <text evidence="2">The sequence shown here is derived from an EMBL/GenBank/DDBJ whole genome shotgun (WGS) entry which is preliminary data.</text>
</comment>
<dbReference type="Proteomes" id="UP000681610">
    <property type="component" value="Unassembled WGS sequence"/>
</dbReference>
<proteinExistence type="predicted"/>
<feature type="signal peptide" evidence="1">
    <location>
        <begin position="1"/>
        <end position="19"/>
    </location>
</feature>
<keyword evidence="3" id="KW-1185">Reference proteome</keyword>
<protein>
    <recommendedName>
        <fullName evidence="4">Lipoprotein</fullName>
    </recommendedName>
</protein>
<name>A0ABS3PUE2_9FLAO</name>
<evidence type="ECO:0000313" key="3">
    <source>
        <dbReference type="Proteomes" id="UP000681610"/>
    </source>
</evidence>
<dbReference type="PROSITE" id="PS51257">
    <property type="entry name" value="PROKAR_LIPOPROTEIN"/>
    <property type="match status" value="1"/>
</dbReference>
<keyword evidence="1" id="KW-0732">Signal</keyword>
<dbReference type="EMBL" id="JAGDYP010000001">
    <property type="protein sequence ID" value="MBO1882926.1"/>
    <property type="molecule type" value="Genomic_DNA"/>
</dbReference>
<evidence type="ECO:0000313" key="2">
    <source>
        <dbReference type="EMBL" id="MBO1882926.1"/>
    </source>
</evidence>
<accession>A0ABS3PUE2</accession>
<sequence length="212" mass="23948">MIKKILLLTIAAVSFVACSKSDKDAPVDNGNGSNDKLLGTWVGTVQVIAEKPEKKAKVDEIFKQLYAAILGSPETNYEVYSVKVVFSNVDGKKKLKITDKNGALTFQDITYAVNGNKITDEDKKQNLATYSFENNNKLLAENTDFFYLLVDSDAIGNNSEYEKELEKLNKEYPNLPSLSIEKQVEYGEKITALQLKYNVSLRYKYKYNLTRQ</sequence>
<organism evidence="2 3">
    <name type="scientific">Capnocytophaga bilenii</name>
    <dbReference type="NCBI Taxonomy" id="2819369"/>
    <lineage>
        <taxon>Bacteria</taxon>
        <taxon>Pseudomonadati</taxon>
        <taxon>Bacteroidota</taxon>
        <taxon>Flavobacteriia</taxon>
        <taxon>Flavobacteriales</taxon>
        <taxon>Flavobacteriaceae</taxon>
        <taxon>Capnocytophaga</taxon>
    </lineage>
</organism>
<feature type="chain" id="PRO_5046581453" description="Lipoprotein" evidence="1">
    <location>
        <begin position="20"/>
        <end position="212"/>
    </location>
</feature>
<gene>
    <name evidence="2" type="ORF">J4N46_00380</name>
</gene>
<evidence type="ECO:0000256" key="1">
    <source>
        <dbReference type="SAM" id="SignalP"/>
    </source>
</evidence>
<evidence type="ECO:0008006" key="4">
    <source>
        <dbReference type="Google" id="ProtNLM"/>
    </source>
</evidence>
<dbReference type="RefSeq" id="WP_208057416.1">
    <property type="nucleotide sequence ID" value="NZ_JAGDYP010000001.1"/>
</dbReference>